<evidence type="ECO:0000313" key="3">
    <source>
        <dbReference type="EMBL" id="KAG0329396.1"/>
    </source>
</evidence>
<feature type="compositionally biased region" description="Polar residues" evidence="2">
    <location>
        <begin position="156"/>
        <end position="165"/>
    </location>
</feature>
<organism evidence="3 4">
    <name type="scientific">Dissophora globulifera</name>
    <dbReference type="NCBI Taxonomy" id="979702"/>
    <lineage>
        <taxon>Eukaryota</taxon>
        <taxon>Fungi</taxon>
        <taxon>Fungi incertae sedis</taxon>
        <taxon>Mucoromycota</taxon>
        <taxon>Mortierellomycotina</taxon>
        <taxon>Mortierellomycetes</taxon>
        <taxon>Mortierellales</taxon>
        <taxon>Mortierellaceae</taxon>
        <taxon>Dissophora</taxon>
    </lineage>
</organism>
<dbReference type="GO" id="GO:0000323">
    <property type="term" value="C:lytic vacuole"/>
    <property type="evidence" value="ECO:0007669"/>
    <property type="project" value="TreeGrafter"/>
</dbReference>
<feature type="compositionally biased region" description="Basic and acidic residues" evidence="2">
    <location>
        <begin position="568"/>
        <end position="584"/>
    </location>
</feature>
<dbReference type="GO" id="GO:0000149">
    <property type="term" value="F:SNARE binding"/>
    <property type="evidence" value="ECO:0007669"/>
    <property type="project" value="TreeGrafter"/>
</dbReference>
<accession>A0A9P6RY69</accession>
<dbReference type="OrthoDB" id="72772at2759"/>
<reference evidence="3" key="1">
    <citation type="journal article" date="2020" name="Fungal Divers.">
        <title>Resolving the Mortierellaceae phylogeny through synthesis of multi-gene phylogenetics and phylogenomics.</title>
        <authorList>
            <person name="Vandepol N."/>
            <person name="Liber J."/>
            <person name="Desiro A."/>
            <person name="Na H."/>
            <person name="Kennedy M."/>
            <person name="Barry K."/>
            <person name="Grigoriev I.V."/>
            <person name="Miller A.N."/>
            <person name="O'Donnell K."/>
            <person name="Stajich J.E."/>
            <person name="Bonito G."/>
        </authorList>
    </citation>
    <scope>NUCLEOTIDE SEQUENCE</scope>
    <source>
        <strain evidence="3">REB-010B</strain>
    </source>
</reference>
<dbReference type="PANTHER" id="PTHR15157">
    <property type="entry name" value="UV RADIATION RESISTANCE-ASSOCIATED GENE PROTEIN"/>
    <property type="match status" value="1"/>
</dbReference>
<proteinExistence type="predicted"/>
<evidence type="ECO:0000313" key="4">
    <source>
        <dbReference type="Proteomes" id="UP000738325"/>
    </source>
</evidence>
<dbReference type="GO" id="GO:0035493">
    <property type="term" value="P:SNARE complex assembly"/>
    <property type="evidence" value="ECO:0007669"/>
    <property type="project" value="TreeGrafter"/>
</dbReference>
<feature type="region of interest" description="Disordered" evidence="2">
    <location>
        <begin position="710"/>
        <end position="733"/>
    </location>
</feature>
<comment type="caution">
    <text evidence="3">The sequence shown here is derived from an EMBL/GenBank/DDBJ whole genome shotgun (WGS) entry which is preliminary data.</text>
</comment>
<feature type="region of interest" description="Disordered" evidence="2">
    <location>
        <begin position="559"/>
        <end position="679"/>
    </location>
</feature>
<feature type="compositionally biased region" description="Low complexity" evidence="2">
    <location>
        <begin position="530"/>
        <end position="541"/>
    </location>
</feature>
<evidence type="ECO:0000256" key="1">
    <source>
        <dbReference type="ARBA" id="ARBA00023054"/>
    </source>
</evidence>
<feature type="compositionally biased region" description="Polar residues" evidence="2">
    <location>
        <begin position="507"/>
        <end position="520"/>
    </location>
</feature>
<feature type="compositionally biased region" description="Basic and acidic residues" evidence="2">
    <location>
        <begin position="166"/>
        <end position="180"/>
    </location>
</feature>
<feature type="compositionally biased region" description="Low complexity" evidence="2">
    <location>
        <begin position="19"/>
        <end position="33"/>
    </location>
</feature>
<keyword evidence="4" id="KW-1185">Reference proteome</keyword>
<dbReference type="PANTHER" id="PTHR15157:SF5">
    <property type="entry name" value="UV RADIATION RESISTANCE-ASSOCIATED GENE PROTEIN"/>
    <property type="match status" value="1"/>
</dbReference>
<protein>
    <submittedName>
        <fullName evidence="3">Uncharacterized protein</fullName>
    </submittedName>
</protein>
<gene>
    <name evidence="3" type="ORF">BGZ99_002107</name>
</gene>
<dbReference type="EMBL" id="JAAAIP010000016">
    <property type="protein sequence ID" value="KAG0329396.1"/>
    <property type="molecule type" value="Genomic_DNA"/>
</dbReference>
<dbReference type="AlphaFoldDB" id="A0A9P6RY69"/>
<sequence>MFNSTTRLIQKTRGPGSDAGSVSASESGRASSVIKEPIARLSAGLKATVFSAGHSAESGYTSETGSASGAGLSIKNLKAQSRVSTDYSIVRSTSSEGQRLQQYYQHQLGEDQSPAGRRSKEWSSVPSTPPPPASARDKYLSPGNDVASRFIKDSRNQSTNTSLREQSSHSDSELATDDRLPPFAIKSKGNSSPILLDTYFTLHDPSSDEVLYTSETVIESNNPKYNPLEEHLFTDPVKRRSSNVVARIWAGQGGSDFFLLLEWRVDLCCLRYIGKELRDLPTSLPNNTILFGFENGFYTAPDDDEPLDHPHASIQEPIASTLGGGVSPSYTYESVMRLNNLHECIADTKKSRDEIKHNIEVALKKDNAPMIMRKAERLRREHAERRRVLAESRERGLTQEMYLEENMMNLAKNKESLFHVLKEFSTKRTELIATLFTIFPITELMNSQGLQFMDLRQTLPNLRYLMETLLTSSPSRNRQDRQEQERLSDLFIISLEQRDFERITSPRLDTSSSDSGQESGTGKHFHEKGSSSSRANTSERSGLVREYDPVEGDYMLVLDNASTMSPRSRKESSSSDVSTIERVEVQPIYIEVESPSPSPQQERQAQEGSPHQRQQLQRSDSEISYSPMEAHSPPPPQQQQQQHQFQQPPQQQIDQFPPGDDALSALHDSRSTKSVDTISINTNLRGRRLSDKFGVGNRDADQSNAKELIRRHGHGQPSPATAAAASGILEASG</sequence>
<feature type="region of interest" description="Disordered" evidence="2">
    <location>
        <begin position="1"/>
        <end position="33"/>
    </location>
</feature>
<feature type="region of interest" description="Disordered" evidence="2">
    <location>
        <begin position="109"/>
        <end position="185"/>
    </location>
</feature>
<feature type="region of interest" description="Disordered" evidence="2">
    <location>
        <begin position="503"/>
        <end position="547"/>
    </location>
</feature>
<keyword evidence="1" id="KW-0175">Coiled coil</keyword>
<name>A0A9P6RY69_9FUNG</name>
<feature type="compositionally biased region" description="Low complexity" evidence="2">
    <location>
        <begin position="638"/>
        <end position="658"/>
    </location>
</feature>
<dbReference type="GO" id="GO:0005768">
    <property type="term" value="C:endosome"/>
    <property type="evidence" value="ECO:0007669"/>
    <property type="project" value="TreeGrafter"/>
</dbReference>
<feature type="compositionally biased region" description="Polar residues" evidence="2">
    <location>
        <begin position="599"/>
        <end position="624"/>
    </location>
</feature>
<evidence type="ECO:0000256" key="2">
    <source>
        <dbReference type="SAM" id="MobiDB-lite"/>
    </source>
</evidence>
<dbReference type="Proteomes" id="UP000738325">
    <property type="component" value="Unassembled WGS sequence"/>
</dbReference>